<sequence length="151" mass="17459">MFDWQRFFPFQQQFSKDGVRNADPKDVEHYISQVMKSVFGPGYTAQFPFRDPLAKETPAADETEPIDMFETTSHVFVKIPLTRDQLNPLKIKHTSQTLIIENYPEAGRQKKVILPSLVRKKGTKAVFQDGILEVMFLKNEDFSLSEVEITF</sequence>
<keyword evidence="2" id="KW-1185">Reference proteome</keyword>
<dbReference type="EMBL" id="CP021920">
    <property type="protein sequence ID" value="ASB88843.1"/>
    <property type="molecule type" value="Genomic_DNA"/>
</dbReference>
<accession>A0ABN5ADJ5</accession>
<evidence type="ECO:0000313" key="1">
    <source>
        <dbReference type="EMBL" id="ASB88843.1"/>
    </source>
</evidence>
<dbReference type="SUPFAM" id="SSF49764">
    <property type="entry name" value="HSP20-like chaperones"/>
    <property type="match status" value="1"/>
</dbReference>
<dbReference type="RefSeq" id="WP_006636270.1">
    <property type="nucleotide sequence ID" value="NZ_CABJEH010000004.1"/>
</dbReference>
<evidence type="ECO:0000313" key="2">
    <source>
        <dbReference type="Proteomes" id="UP000196877"/>
    </source>
</evidence>
<dbReference type="GeneID" id="92853713"/>
<reference evidence="1 2" key="1">
    <citation type="submission" date="2017-06" db="EMBL/GenBank/DDBJ databases">
        <title>Genome sequence of Bacillus sonorensis strain SRCM101395.</title>
        <authorList>
            <person name="Cho S.H."/>
        </authorList>
    </citation>
    <scope>NUCLEOTIDE SEQUENCE [LARGE SCALE GENOMIC DNA]</scope>
    <source>
        <strain evidence="1 2">SRCM101395</strain>
    </source>
</reference>
<dbReference type="InterPro" id="IPR008978">
    <property type="entry name" value="HSP20-like_chaperone"/>
</dbReference>
<name>A0ABN5ADJ5_9BACI</name>
<gene>
    <name evidence="1" type="ORF">S101395_02335</name>
</gene>
<organism evidence="1 2">
    <name type="scientific">Bacillus sonorensis</name>
    <dbReference type="NCBI Taxonomy" id="119858"/>
    <lineage>
        <taxon>Bacteria</taxon>
        <taxon>Bacillati</taxon>
        <taxon>Bacillota</taxon>
        <taxon>Bacilli</taxon>
        <taxon>Bacillales</taxon>
        <taxon>Bacillaceae</taxon>
        <taxon>Bacillus</taxon>
    </lineage>
</organism>
<protein>
    <submittedName>
        <fullName evidence="1">Spore germination protein GerT</fullName>
    </submittedName>
</protein>
<proteinExistence type="predicted"/>
<dbReference type="Proteomes" id="UP000196877">
    <property type="component" value="Chromosome"/>
</dbReference>